<dbReference type="Proteomes" id="UP000053058">
    <property type="component" value="Unassembled WGS sequence"/>
</dbReference>
<evidence type="ECO:0000313" key="2">
    <source>
        <dbReference type="Proteomes" id="UP000053058"/>
    </source>
</evidence>
<dbReference type="AlphaFoldDB" id="A0A0V8CSP9"/>
<sequence length="42" mass="4890">MIKITDKDGKININAKKLLTEVLSVIFFVYQFDIRLFGLICQ</sequence>
<gene>
    <name evidence="1" type="ORF">KF282_1480</name>
</gene>
<protein>
    <submittedName>
        <fullName evidence="1">Uncharacterized protein</fullName>
    </submittedName>
</protein>
<dbReference type="EMBL" id="LKLN01000065">
    <property type="protein sequence ID" value="KSU04346.1"/>
    <property type="molecule type" value="Genomic_DNA"/>
</dbReference>
<dbReference type="PATRIC" id="fig|1360.105.peg.2419"/>
<accession>A0A0V8CSP9</accession>
<reference evidence="2" key="1">
    <citation type="submission" date="2015-10" db="EMBL/GenBank/DDBJ databases">
        <title>Draft Genome Sequences of 11 Lactococcus lactis subspecies cremoris strains.</title>
        <authorList>
            <person name="Wels M."/>
            <person name="Backus L."/>
            <person name="Boekhorst J."/>
            <person name="Dijkstra A."/>
            <person name="Beerthuizen M."/>
            <person name="Kelly W."/>
            <person name="Siezen R."/>
            <person name="Bachmann H."/>
            <person name="Van Hijum S."/>
        </authorList>
    </citation>
    <scope>NUCLEOTIDE SEQUENCE [LARGE SCALE GENOMIC DNA]</scope>
    <source>
        <strain evidence="2">KF282</strain>
    </source>
</reference>
<proteinExistence type="predicted"/>
<name>A0A0V8CSP9_LACLL</name>
<organism evidence="1 2">
    <name type="scientific">Lactococcus lactis subsp. lactis</name>
    <name type="common">Streptococcus lactis</name>
    <dbReference type="NCBI Taxonomy" id="1360"/>
    <lineage>
        <taxon>Bacteria</taxon>
        <taxon>Bacillati</taxon>
        <taxon>Bacillota</taxon>
        <taxon>Bacilli</taxon>
        <taxon>Lactobacillales</taxon>
        <taxon>Streptococcaceae</taxon>
        <taxon>Lactococcus</taxon>
    </lineage>
</organism>
<evidence type="ECO:0000313" key="1">
    <source>
        <dbReference type="EMBL" id="KSU04346.1"/>
    </source>
</evidence>
<comment type="caution">
    <text evidence="1">The sequence shown here is derived from an EMBL/GenBank/DDBJ whole genome shotgun (WGS) entry which is preliminary data.</text>
</comment>